<dbReference type="InterPro" id="IPR009078">
    <property type="entry name" value="Ferritin-like_SF"/>
</dbReference>
<organism evidence="1 2">
    <name type="scientific">Jiella sonneratiae</name>
    <dbReference type="NCBI Taxonomy" id="2816856"/>
    <lineage>
        <taxon>Bacteria</taxon>
        <taxon>Pseudomonadati</taxon>
        <taxon>Pseudomonadota</taxon>
        <taxon>Alphaproteobacteria</taxon>
        <taxon>Hyphomicrobiales</taxon>
        <taxon>Aurantimonadaceae</taxon>
        <taxon>Jiella</taxon>
    </lineage>
</organism>
<dbReference type="EMBL" id="JAFMPY010000027">
    <property type="protein sequence ID" value="MBO0905851.1"/>
    <property type="molecule type" value="Genomic_DNA"/>
</dbReference>
<dbReference type="PANTHER" id="PTHR30565:SF9">
    <property type="entry name" value="PROTEIN YCIF"/>
    <property type="match status" value="1"/>
</dbReference>
<sequence length="164" mass="17712">MALNSLKDIYIDQMQDIYSADGQAAKVTRELAEAAHNPKLKKALQAGVEGIEEGRRTLAEIIGAHGADPSGEFCKGMEGLVKEARSHALEEEISDADVRDAMIITQYQRMAHYGIAGYGCLVAFAKRLDLTEDAVKLQKCLDATAHGDQTMSELAEFGINEAAA</sequence>
<dbReference type="InterPro" id="IPR010287">
    <property type="entry name" value="DUF892_YciF-like"/>
</dbReference>
<dbReference type="PANTHER" id="PTHR30565">
    <property type="entry name" value="PROTEIN YCIF"/>
    <property type="match status" value="1"/>
</dbReference>
<dbReference type="Pfam" id="PF05974">
    <property type="entry name" value="DUF892"/>
    <property type="match status" value="1"/>
</dbReference>
<protein>
    <submittedName>
        <fullName evidence="1">Ferritin-like domain-containing protein</fullName>
    </submittedName>
</protein>
<keyword evidence="2" id="KW-1185">Reference proteome</keyword>
<reference evidence="1 2" key="1">
    <citation type="submission" date="2021-03" db="EMBL/GenBank/DDBJ databases">
        <title>Whole genome sequence of Jiella sp. MQZ13P-4.</title>
        <authorList>
            <person name="Tuo L."/>
        </authorList>
    </citation>
    <scope>NUCLEOTIDE SEQUENCE [LARGE SCALE GENOMIC DNA]</scope>
    <source>
        <strain evidence="1 2">MQZ13P-4</strain>
    </source>
</reference>
<evidence type="ECO:0000313" key="2">
    <source>
        <dbReference type="Proteomes" id="UP000664288"/>
    </source>
</evidence>
<dbReference type="InterPro" id="IPR047114">
    <property type="entry name" value="YciF"/>
</dbReference>
<accession>A0ABS3J851</accession>
<dbReference type="InterPro" id="IPR012347">
    <property type="entry name" value="Ferritin-like"/>
</dbReference>
<dbReference type="Proteomes" id="UP000664288">
    <property type="component" value="Unassembled WGS sequence"/>
</dbReference>
<proteinExistence type="predicted"/>
<name>A0ABS3J851_9HYPH</name>
<evidence type="ECO:0000313" key="1">
    <source>
        <dbReference type="EMBL" id="MBO0905851.1"/>
    </source>
</evidence>
<dbReference type="RefSeq" id="WP_207352486.1">
    <property type="nucleotide sequence ID" value="NZ_JAFMPY010000027.1"/>
</dbReference>
<gene>
    <name evidence="1" type="ORF">J1C47_19575</name>
</gene>
<comment type="caution">
    <text evidence="1">The sequence shown here is derived from an EMBL/GenBank/DDBJ whole genome shotgun (WGS) entry which is preliminary data.</text>
</comment>
<dbReference type="Gene3D" id="1.20.1260.10">
    <property type="match status" value="1"/>
</dbReference>
<dbReference type="SUPFAM" id="SSF47240">
    <property type="entry name" value="Ferritin-like"/>
    <property type="match status" value="1"/>
</dbReference>